<organism evidence="2 3">
    <name type="scientific">Massariosphaeria phaeospora</name>
    <dbReference type="NCBI Taxonomy" id="100035"/>
    <lineage>
        <taxon>Eukaryota</taxon>
        <taxon>Fungi</taxon>
        <taxon>Dikarya</taxon>
        <taxon>Ascomycota</taxon>
        <taxon>Pezizomycotina</taxon>
        <taxon>Dothideomycetes</taxon>
        <taxon>Pleosporomycetidae</taxon>
        <taxon>Pleosporales</taxon>
        <taxon>Pleosporales incertae sedis</taxon>
        <taxon>Massariosphaeria</taxon>
    </lineage>
</organism>
<name>A0A7C8MNI5_9PLEO</name>
<feature type="chain" id="PRO_5028995925" evidence="1">
    <location>
        <begin position="22"/>
        <end position="228"/>
    </location>
</feature>
<reference evidence="2 3" key="1">
    <citation type="submission" date="2020-01" db="EMBL/GenBank/DDBJ databases">
        <authorList>
            <consortium name="DOE Joint Genome Institute"/>
            <person name="Haridas S."/>
            <person name="Albert R."/>
            <person name="Binder M."/>
            <person name="Bloem J."/>
            <person name="Labutti K."/>
            <person name="Salamov A."/>
            <person name="Andreopoulos B."/>
            <person name="Baker S.E."/>
            <person name="Barry K."/>
            <person name="Bills G."/>
            <person name="Bluhm B.H."/>
            <person name="Cannon C."/>
            <person name="Castanera R."/>
            <person name="Culley D.E."/>
            <person name="Daum C."/>
            <person name="Ezra D."/>
            <person name="Gonzalez J.B."/>
            <person name="Henrissat B."/>
            <person name="Kuo A."/>
            <person name="Liang C."/>
            <person name="Lipzen A."/>
            <person name="Lutzoni F."/>
            <person name="Magnuson J."/>
            <person name="Mondo S."/>
            <person name="Nolan M."/>
            <person name="Ohm R."/>
            <person name="Pangilinan J."/>
            <person name="Park H.-J.H."/>
            <person name="Ramirez L."/>
            <person name="Alfaro M."/>
            <person name="Sun H."/>
            <person name="Tritt A."/>
            <person name="Yoshinaga Y."/>
            <person name="Zwiers L.-H.L."/>
            <person name="Turgeon B.G."/>
            <person name="Goodwin S.B."/>
            <person name="Spatafora J.W."/>
            <person name="Crous P.W."/>
            <person name="Grigoriev I.V."/>
        </authorList>
    </citation>
    <scope>NUCLEOTIDE SEQUENCE [LARGE SCALE GENOMIC DNA]</scope>
    <source>
        <strain evidence="2 3">CBS 611.86</strain>
    </source>
</reference>
<dbReference type="EMBL" id="JAADJZ010000007">
    <property type="protein sequence ID" value="KAF2873544.1"/>
    <property type="molecule type" value="Genomic_DNA"/>
</dbReference>
<sequence>MPSVSCLLSLASAVLLRRGRMAVSARTRSAGSSAPDALQLLYNTLPSCHFLTARRSEPDPLMQAVFPLLPTSFHFLPPRPDPSLDDTSLHSTFDCPVLYRNPHTTIHNSAACRLPCARALRIPLPLLVSPAALVLDSIQLPHLHNAGSRSWQQAVKPKTSTQSASALSALVLPSSFPVFQPERIYRLRPVRVLPVVLDGLGSAASAFPNRHHIVGCFSLFGFQSSEAL</sequence>
<keyword evidence="1" id="KW-0732">Signal</keyword>
<dbReference type="AlphaFoldDB" id="A0A7C8MNI5"/>
<gene>
    <name evidence="2" type="ORF">BDV95DRAFT_346794</name>
</gene>
<evidence type="ECO:0000313" key="3">
    <source>
        <dbReference type="Proteomes" id="UP000481861"/>
    </source>
</evidence>
<evidence type="ECO:0000313" key="2">
    <source>
        <dbReference type="EMBL" id="KAF2873544.1"/>
    </source>
</evidence>
<comment type="caution">
    <text evidence="2">The sequence shown here is derived from an EMBL/GenBank/DDBJ whole genome shotgun (WGS) entry which is preliminary data.</text>
</comment>
<feature type="signal peptide" evidence="1">
    <location>
        <begin position="1"/>
        <end position="21"/>
    </location>
</feature>
<protein>
    <submittedName>
        <fullName evidence="2">Uncharacterized protein</fullName>
    </submittedName>
</protein>
<accession>A0A7C8MNI5</accession>
<proteinExistence type="predicted"/>
<dbReference type="Proteomes" id="UP000481861">
    <property type="component" value="Unassembled WGS sequence"/>
</dbReference>
<evidence type="ECO:0000256" key="1">
    <source>
        <dbReference type="SAM" id="SignalP"/>
    </source>
</evidence>
<keyword evidence="3" id="KW-1185">Reference proteome</keyword>